<dbReference type="EC" id="3.4.24.-" evidence="9"/>
<dbReference type="PANTHER" id="PTHR22726">
    <property type="entry name" value="METALLOENDOPEPTIDASE OMA1"/>
    <property type="match status" value="1"/>
</dbReference>
<dbReference type="RefSeq" id="WP_326507026.1">
    <property type="nucleotide sequence ID" value="NZ_JAWIIV010000010.1"/>
</dbReference>
<accession>A0ABU6JA47</accession>
<sequence>MPGVRAMLLAAIIAMSATVQPLPGHAQNLPSLGDTERESLSPQMERKLGEQIMRDIRRDKDYLDDDPVLEYLNNFGTSLLTAHPEARGEAGYDFFFFPVRDPMLNAFALPGGFIGVHSALVLAAQNESELASVLAHEIGHVSQRHIARMLGRQKQDSLIPLATALLAALAVRGSPDTSAALLMGGQGVALQRQLNFSRDAEREADRIGLQILREAGYDTSGMISFFARMQNATRSYTDSAPAYLRSHPMTTERIADIQARTRDLRYKQRADSIDFHLARARLRVLQDPSAQGLREASIAFDSQLQLKARVPVMSAKYGQAFIALRQGNAAKAQSLLQESVAAANGASAPVQSPLIASMAIDIKLAANDAAGAVREADAARTKYPVSRGIARQYADALLRVGRNDDAINYLRDQAQLYRQDAKLQDLLARAYAAQGKQALQHLALAEAYAINGSMPAAIDQLGIARRAGDASFYDQAMIDAREREFKARWMEEMKEEQQRER</sequence>
<evidence type="ECO:0000256" key="1">
    <source>
        <dbReference type="ARBA" id="ARBA00001947"/>
    </source>
</evidence>
<dbReference type="Gene3D" id="1.25.40.10">
    <property type="entry name" value="Tetratricopeptide repeat domain"/>
    <property type="match status" value="1"/>
</dbReference>
<dbReference type="PANTHER" id="PTHR22726:SF1">
    <property type="entry name" value="METALLOENDOPEPTIDASE OMA1, MITOCHONDRIAL"/>
    <property type="match status" value="1"/>
</dbReference>
<keyword evidence="2" id="KW-0645">Protease</keyword>
<dbReference type="SUPFAM" id="SSF48452">
    <property type="entry name" value="TPR-like"/>
    <property type="match status" value="1"/>
</dbReference>
<keyword evidence="10" id="KW-1185">Reference proteome</keyword>
<dbReference type="Pfam" id="PF01435">
    <property type="entry name" value="Peptidase_M48"/>
    <property type="match status" value="1"/>
</dbReference>
<dbReference type="EMBL" id="JAWIIV010000010">
    <property type="protein sequence ID" value="MEC4720321.1"/>
    <property type="molecule type" value="Genomic_DNA"/>
</dbReference>
<dbReference type="GO" id="GO:0008237">
    <property type="term" value="F:metallopeptidase activity"/>
    <property type="evidence" value="ECO:0007669"/>
    <property type="project" value="UniProtKB-KW"/>
</dbReference>
<protein>
    <submittedName>
        <fullName evidence="9">M48 family metalloprotease</fullName>
        <ecNumber evidence="9">3.4.24.-</ecNumber>
    </submittedName>
</protein>
<gene>
    <name evidence="9" type="ORF">RY831_14260</name>
</gene>
<organism evidence="9 10">
    <name type="scientific">Noviherbaspirillum album</name>
    <dbReference type="NCBI Taxonomy" id="3080276"/>
    <lineage>
        <taxon>Bacteria</taxon>
        <taxon>Pseudomonadati</taxon>
        <taxon>Pseudomonadota</taxon>
        <taxon>Betaproteobacteria</taxon>
        <taxon>Burkholderiales</taxon>
        <taxon>Oxalobacteraceae</taxon>
        <taxon>Noviherbaspirillum</taxon>
    </lineage>
</organism>
<dbReference type="Proteomes" id="UP001352263">
    <property type="component" value="Unassembled WGS sequence"/>
</dbReference>
<dbReference type="InterPro" id="IPR051156">
    <property type="entry name" value="Mito/Outer_Membr_Metalloprot"/>
</dbReference>
<comment type="caution">
    <text evidence="9">The sequence shown here is derived from an EMBL/GenBank/DDBJ whole genome shotgun (WGS) entry which is preliminary data.</text>
</comment>
<keyword evidence="5" id="KW-0862">Zinc</keyword>
<evidence type="ECO:0000256" key="4">
    <source>
        <dbReference type="ARBA" id="ARBA00022801"/>
    </source>
</evidence>
<keyword evidence="3" id="KW-0479">Metal-binding</keyword>
<evidence type="ECO:0000256" key="7">
    <source>
        <dbReference type="SAM" id="SignalP"/>
    </source>
</evidence>
<feature type="domain" description="Peptidase M48" evidence="8">
    <location>
        <begin position="100"/>
        <end position="260"/>
    </location>
</feature>
<proteinExistence type="predicted"/>
<evidence type="ECO:0000256" key="2">
    <source>
        <dbReference type="ARBA" id="ARBA00022670"/>
    </source>
</evidence>
<dbReference type="InterPro" id="IPR001915">
    <property type="entry name" value="Peptidase_M48"/>
</dbReference>
<comment type="cofactor">
    <cofactor evidence="1">
        <name>Zn(2+)</name>
        <dbReference type="ChEBI" id="CHEBI:29105"/>
    </cofactor>
</comment>
<evidence type="ECO:0000313" key="9">
    <source>
        <dbReference type="EMBL" id="MEC4720321.1"/>
    </source>
</evidence>
<evidence type="ECO:0000256" key="5">
    <source>
        <dbReference type="ARBA" id="ARBA00022833"/>
    </source>
</evidence>
<evidence type="ECO:0000256" key="6">
    <source>
        <dbReference type="ARBA" id="ARBA00023049"/>
    </source>
</evidence>
<name>A0ABU6JA47_9BURK</name>
<feature type="chain" id="PRO_5047180854" evidence="7">
    <location>
        <begin position="27"/>
        <end position="501"/>
    </location>
</feature>
<evidence type="ECO:0000259" key="8">
    <source>
        <dbReference type="Pfam" id="PF01435"/>
    </source>
</evidence>
<dbReference type="Gene3D" id="3.30.2010.10">
    <property type="entry name" value="Metalloproteases ('zincins'), catalytic domain"/>
    <property type="match status" value="1"/>
</dbReference>
<keyword evidence="6 9" id="KW-0482">Metalloprotease</keyword>
<keyword evidence="7" id="KW-0732">Signal</keyword>
<evidence type="ECO:0000256" key="3">
    <source>
        <dbReference type="ARBA" id="ARBA00022723"/>
    </source>
</evidence>
<evidence type="ECO:0000313" key="10">
    <source>
        <dbReference type="Proteomes" id="UP001352263"/>
    </source>
</evidence>
<dbReference type="InterPro" id="IPR011990">
    <property type="entry name" value="TPR-like_helical_dom_sf"/>
</dbReference>
<feature type="signal peptide" evidence="7">
    <location>
        <begin position="1"/>
        <end position="26"/>
    </location>
</feature>
<keyword evidence="4 9" id="KW-0378">Hydrolase</keyword>
<reference evidence="9 10" key="1">
    <citation type="submission" date="2023-10" db="EMBL/GenBank/DDBJ databases">
        <title>Noviherbaspirillum sp. CPCC 100848 genome assembly.</title>
        <authorList>
            <person name="Li X.Y."/>
            <person name="Fang X.M."/>
        </authorList>
    </citation>
    <scope>NUCLEOTIDE SEQUENCE [LARGE SCALE GENOMIC DNA]</scope>
    <source>
        <strain evidence="9 10">CPCC 100848</strain>
    </source>
</reference>